<gene>
    <name evidence="1" type="ORF">ALC53_05326</name>
</gene>
<accession>A0A195BJJ4</accession>
<evidence type="ECO:0000313" key="1">
    <source>
        <dbReference type="EMBL" id="KYM84539.1"/>
    </source>
</evidence>
<organism evidence="1 2">
    <name type="scientific">Atta colombica</name>
    <dbReference type="NCBI Taxonomy" id="520822"/>
    <lineage>
        <taxon>Eukaryota</taxon>
        <taxon>Metazoa</taxon>
        <taxon>Ecdysozoa</taxon>
        <taxon>Arthropoda</taxon>
        <taxon>Hexapoda</taxon>
        <taxon>Insecta</taxon>
        <taxon>Pterygota</taxon>
        <taxon>Neoptera</taxon>
        <taxon>Endopterygota</taxon>
        <taxon>Hymenoptera</taxon>
        <taxon>Apocrita</taxon>
        <taxon>Aculeata</taxon>
        <taxon>Formicoidea</taxon>
        <taxon>Formicidae</taxon>
        <taxon>Myrmicinae</taxon>
        <taxon>Atta</taxon>
    </lineage>
</organism>
<name>A0A195BJJ4_9HYME</name>
<dbReference type="Proteomes" id="UP000078540">
    <property type="component" value="Unassembled WGS sequence"/>
</dbReference>
<sequence>MHARAAIGDDMCASATQNIARLQHALYGTKYSHLYPQATRKEKGRDNDSGNATIRPMIKSLAATMRYHPDRDTRAHAAPSWTFTLYT</sequence>
<reference evidence="1 2" key="1">
    <citation type="submission" date="2015-09" db="EMBL/GenBank/DDBJ databases">
        <title>Atta colombica WGS genome.</title>
        <authorList>
            <person name="Nygaard S."/>
            <person name="Hu H."/>
            <person name="Boomsma J."/>
            <person name="Zhang G."/>
        </authorList>
    </citation>
    <scope>NUCLEOTIDE SEQUENCE [LARGE SCALE GENOMIC DNA]</scope>
    <source>
        <strain evidence="1">Treedump-2</strain>
        <tissue evidence="1">Whole body</tissue>
    </source>
</reference>
<evidence type="ECO:0000313" key="2">
    <source>
        <dbReference type="Proteomes" id="UP000078540"/>
    </source>
</evidence>
<proteinExistence type="predicted"/>
<protein>
    <submittedName>
        <fullName evidence="1">Uncharacterized protein</fullName>
    </submittedName>
</protein>
<keyword evidence="2" id="KW-1185">Reference proteome</keyword>
<dbReference type="EMBL" id="KQ976464">
    <property type="protein sequence ID" value="KYM84539.1"/>
    <property type="molecule type" value="Genomic_DNA"/>
</dbReference>
<dbReference type="AlphaFoldDB" id="A0A195BJJ4"/>